<dbReference type="InterPro" id="IPR017585">
    <property type="entry name" value="SAF_FlgA"/>
</dbReference>
<evidence type="ECO:0000256" key="2">
    <source>
        <dbReference type="ARBA" id="ARBA00010474"/>
    </source>
</evidence>
<evidence type="ECO:0000256" key="6">
    <source>
        <dbReference type="ARBA" id="ARBA00025643"/>
    </source>
</evidence>
<evidence type="ECO:0000256" key="4">
    <source>
        <dbReference type="ARBA" id="ARBA00022729"/>
    </source>
</evidence>
<dbReference type="InterPro" id="IPR039246">
    <property type="entry name" value="Flagellar_FlgA"/>
</dbReference>
<evidence type="ECO:0000313" key="10">
    <source>
        <dbReference type="Proteomes" id="UP000185841"/>
    </source>
</evidence>
<gene>
    <name evidence="9" type="ORF">SAMN05878282_10456</name>
</gene>
<dbReference type="EMBL" id="FTMP01000004">
    <property type="protein sequence ID" value="SIQ42789.1"/>
    <property type="molecule type" value="Genomic_DNA"/>
</dbReference>
<dbReference type="InterPro" id="IPR013974">
    <property type="entry name" value="SAF"/>
</dbReference>
<evidence type="ECO:0000259" key="8">
    <source>
        <dbReference type="SMART" id="SM00858"/>
    </source>
</evidence>
<keyword evidence="7" id="KW-1005">Bacterial flagellum biogenesis</keyword>
<dbReference type="Pfam" id="PF13144">
    <property type="entry name" value="ChapFlgA"/>
    <property type="match status" value="1"/>
</dbReference>
<dbReference type="Pfam" id="PF17656">
    <property type="entry name" value="ChapFlgA_N"/>
    <property type="match status" value="1"/>
</dbReference>
<keyword evidence="4" id="KW-0732">Signal</keyword>
<reference evidence="9 10" key="1">
    <citation type="submission" date="2017-01" db="EMBL/GenBank/DDBJ databases">
        <authorList>
            <person name="Mah S.A."/>
            <person name="Swanson W.J."/>
            <person name="Moy G.W."/>
            <person name="Vacquier V.D."/>
        </authorList>
    </citation>
    <scope>NUCLEOTIDE SEQUENCE [LARGE SCALE GENOMIC DNA]</scope>
    <source>
        <strain evidence="9 10">RU36E</strain>
    </source>
</reference>
<dbReference type="Gene3D" id="2.30.30.760">
    <property type="match status" value="1"/>
</dbReference>
<protein>
    <recommendedName>
        <fullName evidence="3 7">Flagella basal body P-ring formation protein FlgA</fullName>
    </recommendedName>
</protein>
<evidence type="ECO:0000313" key="9">
    <source>
        <dbReference type="EMBL" id="SIQ42789.1"/>
    </source>
</evidence>
<evidence type="ECO:0000256" key="3">
    <source>
        <dbReference type="ARBA" id="ARBA00014754"/>
    </source>
</evidence>
<keyword evidence="9" id="KW-0969">Cilium</keyword>
<dbReference type="AlphaFoldDB" id="A0A1N6SNZ6"/>
<dbReference type="PANTHER" id="PTHR36307:SF1">
    <property type="entry name" value="FLAGELLA BASAL BODY P-RING FORMATION PROTEIN FLGA"/>
    <property type="match status" value="1"/>
</dbReference>
<keyword evidence="9" id="KW-0282">Flagellum</keyword>
<dbReference type="Proteomes" id="UP000185841">
    <property type="component" value="Unassembled WGS sequence"/>
</dbReference>
<proteinExistence type="inferred from homology"/>
<dbReference type="InterPro" id="IPR041231">
    <property type="entry name" value="FlgA_N"/>
</dbReference>
<accession>A0A1N6SNZ6</accession>
<keyword evidence="9" id="KW-0966">Cell projection</keyword>
<dbReference type="GO" id="GO:0044780">
    <property type="term" value="P:bacterial-type flagellum assembly"/>
    <property type="evidence" value="ECO:0007669"/>
    <property type="project" value="InterPro"/>
</dbReference>
<keyword evidence="5 7" id="KW-0574">Periplasm</keyword>
<dbReference type="CDD" id="cd11614">
    <property type="entry name" value="SAF_CpaB_FlgA_like"/>
    <property type="match status" value="1"/>
</dbReference>
<comment type="subcellular location">
    <subcellularLocation>
        <location evidence="1 7">Periplasm</location>
    </subcellularLocation>
</comment>
<sequence length="228" mass="24654">MGLFGYSQAHAAELTLPEELIGATEGFLEFMVEDYLERSEIAARYEIQVNTLDPRLRLAACDSDLTQSLESPAQPVGRVTVRIGCEGSTPWTIFVPAQVRLFRPVVVVKAPLRRDSIIGPADIALIEQDVSLLSRGYVTSLEQAVGKKLTRATQADQVLTPTMLQAADAVQRGDQVVITARSGGINVRMQGEALSGGTLGQQINVRNLASQRIIRARVAGPGQVEVDM</sequence>
<comment type="similarity">
    <text evidence="2 7">Belongs to the FlgA family.</text>
</comment>
<name>A0A1N6SNZ6_AQUAC</name>
<feature type="domain" description="SAF" evidence="8">
    <location>
        <begin position="103"/>
        <end position="165"/>
    </location>
</feature>
<dbReference type="SMART" id="SM00858">
    <property type="entry name" value="SAF"/>
    <property type="match status" value="1"/>
</dbReference>
<evidence type="ECO:0000256" key="1">
    <source>
        <dbReference type="ARBA" id="ARBA00004418"/>
    </source>
</evidence>
<comment type="function">
    <text evidence="6 7">Involved in the assembly process of the P-ring formation. It may associate with FlgF on the rod constituting a structure essential for the P-ring assembly or may act as a modulator protein for the P-ring assembly.</text>
</comment>
<dbReference type="PANTHER" id="PTHR36307">
    <property type="entry name" value="FLAGELLA BASAL BODY P-RING FORMATION PROTEIN FLGA"/>
    <property type="match status" value="1"/>
</dbReference>
<organism evidence="9 10">
    <name type="scientific">Aquipseudomonas alcaligenes</name>
    <name type="common">Pseudomonas alcaligenes</name>
    <dbReference type="NCBI Taxonomy" id="43263"/>
    <lineage>
        <taxon>Bacteria</taxon>
        <taxon>Pseudomonadati</taxon>
        <taxon>Pseudomonadota</taxon>
        <taxon>Gammaproteobacteria</taxon>
        <taxon>Pseudomonadales</taxon>
        <taxon>Pseudomonadaceae</taxon>
        <taxon>Aquipseudomonas</taxon>
    </lineage>
</organism>
<evidence type="ECO:0000256" key="7">
    <source>
        <dbReference type="RuleBase" id="RU362063"/>
    </source>
</evidence>
<dbReference type="Gene3D" id="3.90.1210.10">
    <property type="entry name" value="Antifreeze-like/N-acetylneuraminic acid synthase C-terminal domain"/>
    <property type="match status" value="1"/>
</dbReference>
<dbReference type="NCBIfam" id="TIGR03170">
    <property type="entry name" value="flgA_cterm"/>
    <property type="match status" value="1"/>
</dbReference>
<evidence type="ECO:0000256" key="5">
    <source>
        <dbReference type="ARBA" id="ARBA00022764"/>
    </source>
</evidence>
<dbReference type="GO" id="GO:0042597">
    <property type="term" value="C:periplasmic space"/>
    <property type="evidence" value="ECO:0007669"/>
    <property type="project" value="UniProtKB-SubCell"/>
</dbReference>